<organism evidence="3 4">
    <name type="scientific">Alginatibacterium sediminis</name>
    <dbReference type="NCBI Taxonomy" id="2164068"/>
    <lineage>
        <taxon>Bacteria</taxon>
        <taxon>Pseudomonadati</taxon>
        <taxon>Pseudomonadota</taxon>
        <taxon>Gammaproteobacteria</taxon>
        <taxon>Alteromonadales</taxon>
        <taxon>Alteromonadaceae</taxon>
        <taxon>Alginatibacterium</taxon>
    </lineage>
</organism>
<keyword evidence="3" id="KW-0489">Methyltransferase</keyword>
<dbReference type="PANTHER" id="PTHR43861:SF3">
    <property type="entry name" value="PUTATIVE (AFU_ORTHOLOGUE AFUA_2G14390)-RELATED"/>
    <property type="match status" value="1"/>
</dbReference>
<reference evidence="3 4" key="1">
    <citation type="submission" date="2018-09" db="EMBL/GenBank/DDBJ databases">
        <authorList>
            <person name="Wang Z."/>
        </authorList>
    </citation>
    <scope>NUCLEOTIDE SEQUENCE [LARGE SCALE GENOMIC DNA]</scope>
    <source>
        <strain evidence="3 4">ALS 81</strain>
    </source>
</reference>
<evidence type="ECO:0000256" key="1">
    <source>
        <dbReference type="ARBA" id="ARBA00022679"/>
    </source>
</evidence>
<name>A0A420EB86_9ALTE</name>
<dbReference type="InterPro" id="IPR041698">
    <property type="entry name" value="Methyltransf_25"/>
</dbReference>
<dbReference type="SUPFAM" id="SSF53335">
    <property type="entry name" value="S-adenosyl-L-methionine-dependent methyltransferases"/>
    <property type="match status" value="1"/>
</dbReference>
<dbReference type="RefSeq" id="WP_120355139.1">
    <property type="nucleotide sequence ID" value="NZ_RAQO01000006.1"/>
</dbReference>
<dbReference type="GO" id="GO:0008168">
    <property type="term" value="F:methyltransferase activity"/>
    <property type="evidence" value="ECO:0007669"/>
    <property type="project" value="UniProtKB-KW"/>
</dbReference>
<comment type="caution">
    <text evidence="3">The sequence shown here is derived from an EMBL/GenBank/DDBJ whole genome shotgun (WGS) entry which is preliminary data.</text>
</comment>
<keyword evidence="4" id="KW-1185">Reference proteome</keyword>
<evidence type="ECO:0000313" key="4">
    <source>
        <dbReference type="Proteomes" id="UP000286482"/>
    </source>
</evidence>
<dbReference type="OrthoDB" id="9786503at2"/>
<proteinExistence type="predicted"/>
<accession>A0A420EB86</accession>
<dbReference type="GO" id="GO:0032259">
    <property type="term" value="P:methylation"/>
    <property type="evidence" value="ECO:0007669"/>
    <property type="project" value="UniProtKB-KW"/>
</dbReference>
<dbReference type="AlphaFoldDB" id="A0A420EB86"/>
<dbReference type="Gene3D" id="3.40.50.150">
    <property type="entry name" value="Vaccinia Virus protein VP39"/>
    <property type="match status" value="1"/>
</dbReference>
<dbReference type="PANTHER" id="PTHR43861">
    <property type="entry name" value="TRANS-ACONITATE 2-METHYLTRANSFERASE-RELATED"/>
    <property type="match status" value="1"/>
</dbReference>
<evidence type="ECO:0000259" key="2">
    <source>
        <dbReference type="Pfam" id="PF13649"/>
    </source>
</evidence>
<dbReference type="Pfam" id="PF13649">
    <property type="entry name" value="Methyltransf_25"/>
    <property type="match status" value="1"/>
</dbReference>
<protein>
    <submittedName>
        <fullName evidence="3">Class I SAM-dependent methyltransferase</fullName>
    </submittedName>
</protein>
<sequence>MWDKEYDRQEYVYGKLPNDFLKSHYASIPKGKVLLLAEGEGRNAVFLAKLGYSVTAVDFSSVGLKKAEKLAKENKVEIETICANLDVFDLGEHKWDGIVSIYCHLPPSLRQNLYKRIERALKPSGVFLLEGYRPEQLAYKTGGPAHASMMSSKDSLVKELPKISFSYLESLDREVNEGINHHGMGAVIQAIGTLK</sequence>
<gene>
    <name evidence="3" type="ORF">DBZ36_11735</name>
</gene>
<dbReference type="CDD" id="cd02440">
    <property type="entry name" value="AdoMet_MTases"/>
    <property type="match status" value="1"/>
</dbReference>
<dbReference type="Proteomes" id="UP000286482">
    <property type="component" value="Unassembled WGS sequence"/>
</dbReference>
<evidence type="ECO:0000313" key="3">
    <source>
        <dbReference type="EMBL" id="RKF17913.1"/>
    </source>
</evidence>
<dbReference type="EMBL" id="RAQO01000006">
    <property type="protein sequence ID" value="RKF17913.1"/>
    <property type="molecule type" value="Genomic_DNA"/>
</dbReference>
<keyword evidence="1 3" id="KW-0808">Transferase</keyword>
<dbReference type="InterPro" id="IPR029063">
    <property type="entry name" value="SAM-dependent_MTases_sf"/>
</dbReference>
<feature type="domain" description="Methyltransferase" evidence="2">
    <location>
        <begin position="33"/>
        <end position="125"/>
    </location>
</feature>